<dbReference type="EMBL" id="BMJJ01000007">
    <property type="protein sequence ID" value="GGD25978.1"/>
    <property type="molecule type" value="Genomic_DNA"/>
</dbReference>
<gene>
    <name evidence="2" type="ORF">GCM10011335_31250</name>
</gene>
<evidence type="ECO:0000256" key="1">
    <source>
        <dbReference type="SAM" id="Coils"/>
    </source>
</evidence>
<keyword evidence="3" id="KW-1185">Reference proteome</keyword>
<reference evidence="2" key="1">
    <citation type="journal article" date="2014" name="Int. J. Syst. Evol. Microbiol.">
        <title>Complete genome sequence of Corynebacterium casei LMG S-19264T (=DSM 44701T), isolated from a smear-ripened cheese.</title>
        <authorList>
            <consortium name="US DOE Joint Genome Institute (JGI-PGF)"/>
            <person name="Walter F."/>
            <person name="Albersmeier A."/>
            <person name="Kalinowski J."/>
            <person name="Ruckert C."/>
        </authorList>
    </citation>
    <scope>NUCLEOTIDE SEQUENCE</scope>
    <source>
        <strain evidence="2">CGMCC 1.15493</strain>
    </source>
</reference>
<sequence length="66" mass="7577">MIAQNRRRAYEAEVHADRVADDEVAAYLMLVDALRVAKADAAREKARADRLAAEVTRLRLDRIRNR</sequence>
<feature type="coiled-coil region" evidence="1">
    <location>
        <begin position="34"/>
        <end position="61"/>
    </location>
</feature>
<dbReference type="Proteomes" id="UP000613160">
    <property type="component" value="Unassembled WGS sequence"/>
</dbReference>
<proteinExistence type="predicted"/>
<comment type="caution">
    <text evidence="2">The sequence shown here is derived from an EMBL/GenBank/DDBJ whole genome shotgun (WGS) entry which is preliminary data.</text>
</comment>
<keyword evidence="1" id="KW-0175">Coiled coil</keyword>
<accession>A0A917DCJ2</accession>
<organism evidence="2 3">
    <name type="scientific">Aureimonas glaciei</name>
    <dbReference type="NCBI Taxonomy" id="1776957"/>
    <lineage>
        <taxon>Bacteria</taxon>
        <taxon>Pseudomonadati</taxon>
        <taxon>Pseudomonadota</taxon>
        <taxon>Alphaproteobacteria</taxon>
        <taxon>Hyphomicrobiales</taxon>
        <taxon>Aurantimonadaceae</taxon>
        <taxon>Aureimonas</taxon>
    </lineage>
</organism>
<reference evidence="2" key="2">
    <citation type="submission" date="2020-09" db="EMBL/GenBank/DDBJ databases">
        <authorList>
            <person name="Sun Q."/>
            <person name="Zhou Y."/>
        </authorList>
    </citation>
    <scope>NUCLEOTIDE SEQUENCE</scope>
    <source>
        <strain evidence="2">CGMCC 1.15493</strain>
    </source>
</reference>
<dbReference type="AlphaFoldDB" id="A0A917DCJ2"/>
<evidence type="ECO:0000313" key="3">
    <source>
        <dbReference type="Proteomes" id="UP000613160"/>
    </source>
</evidence>
<name>A0A917DCJ2_9HYPH</name>
<protein>
    <submittedName>
        <fullName evidence="2">Uncharacterized protein</fullName>
    </submittedName>
</protein>
<evidence type="ECO:0000313" key="2">
    <source>
        <dbReference type="EMBL" id="GGD25978.1"/>
    </source>
</evidence>